<dbReference type="EC" id="3.4.21.88" evidence="13"/>
<keyword evidence="4 13" id="KW-0235">DNA replication</keyword>
<dbReference type="GO" id="GO:0009432">
    <property type="term" value="P:SOS response"/>
    <property type="evidence" value="ECO:0007669"/>
    <property type="project" value="UniProtKB-UniRule"/>
</dbReference>
<evidence type="ECO:0000256" key="4">
    <source>
        <dbReference type="ARBA" id="ARBA00022705"/>
    </source>
</evidence>
<feature type="DNA-binding region" description="H-T-H motif" evidence="13">
    <location>
        <begin position="28"/>
        <end position="48"/>
    </location>
</feature>
<sequence>MEALTRRQQQILLWIQEQIAKHGLPPTRAELQEAFHFRSPNAAESHVRTLARKGYLVLQEGRARGIRLVSELIEESGLPLIGRVPAGAPILAEGQQEGCLPIDPQLFPGADYLLRVQGMSMRDAGILDGDILAVQQCSEAHNGQVVVARVDGEVTVKRWRKDGYQVFLLPENPDFSPIEVDLRKQDLRLEGLVVGLLRLGGL</sequence>
<feature type="domain" description="LexA repressor DNA-binding" evidence="16">
    <location>
        <begin position="1"/>
        <end position="65"/>
    </location>
</feature>
<organism evidence="17 18">
    <name type="scientific">Igneacidithiobacillus copahuensis</name>
    <dbReference type="NCBI Taxonomy" id="2724909"/>
    <lineage>
        <taxon>Bacteria</taxon>
        <taxon>Pseudomonadati</taxon>
        <taxon>Pseudomonadota</taxon>
        <taxon>Acidithiobacillia</taxon>
        <taxon>Acidithiobacillales</taxon>
        <taxon>Acidithiobacillaceae</taxon>
        <taxon>Igneacidithiobacillus</taxon>
    </lineage>
</organism>
<keyword evidence="5 13" id="KW-0227">DNA damage</keyword>
<dbReference type="GO" id="GO:0004252">
    <property type="term" value="F:serine-type endopeptidase activity"/>
    <property type="evidence" value="ECO:0007669"/>
    <property type="project" value="UniProtKB-UniRule"/>
</dbReference>
<evidence type="ECO:0000256" key="9">
    <source>
        <dbReference type="ARBA" id="ARBA00023125"/>
    </source>
</evidence>
<evidence type="ECO:0000256" key="14">
    <source>
        <dbReference type="RuleBase" id="RU003991"/>
    </source>
</evidence>
<dbReference type="InterPro" id="IPR050077">
    <property type="entry name" value="LexA_repressor"/>
</dbReference>
<comment type="catalytic activity">
    <reaction evidence="13">
        <text>Hydrolysis of Ala-|-Gly bond in repressor LexA.</text>
        <dbReference type="EC" id="3.4.21.88"/>
    </reaction>
</comment>
<dbReference type="PANTHER" id="PTHR33516:SF2">
    <property type="entry name" value="LEXA REPRESSOR-RELATED"/>
    <property type="match status" value="1"/>
</dbReference>
<evidence type="ECO:0000256" key="10">
    <source>
        <dbReference type="ARBA" id="ARBA00023163"/>
    </source>
</evidence>
<keyword evidence="3 13" id="KW-0678">Repressor</keyword>
<dbReference type="GO" id="GO:0006508">
    <property type="term" value="P:proteolysis"/>
    <property type="evidence" value="ECO:0007669"/>
    <property type="project" value="InterPro"/>
</dbReference>
<feature type="active site" description="For autocatalytic cleavage activity" evidence="13">
    <location>
        <position position="120"/>
    </location>
</feature>
<dbReference type="Pfam" id="PF01726">
    <property type="entry name" value="LexA_DNA_bind"/>
    <property type="match status" value="1"/>
</dbReference>
<evidence type="ECO:0000256" key="5">
    <source>
        <dbReference type="ARBA" id="ARBA00022763"/>
    </source>
</evidence>
<dbReference type="SUPFAM" id="SSF46785">
    <property type="entry name" value="Winged helix' DNA-binding domain"/>
    <property type="match status" value="1"/>
</dbReference>
<dbReference type="GO" id="GO:0006260">
    <property type="term" value="P:DNA replication"/>
    <property type="evidence" value="ECO:0007669"/>
    <property type="project" value="UniProtKB-UniRule"/>
</dbReference>
<dbReference type="Proteomes" id="UP001197378">
    <property type="component" value="Unassembled WGS sequence"/>
</dbReference>
<evidence type="ECO:0000256" key="11">
    <source>
        <dbReference type="ARBA" id="ARBA00023204"/>
    </source>
</evidence>
<dbReference type="InterPro" id="IPR036286">
    <property type="entry name" value="LexA/Signal_pep-like_sf"/>
</dbReference>
<dbReference type="EMBL" id="JAAXYO010000192">
    <property type="protein sequence ID" value="MBU2789252.1"/>
    <property type="molecule type" value="Genomic_DNA"/>
</dbReference>
<evidence type="ECO:0000256" key="1">
    <source>
        <dbReference type="ARBA" id="ARBA00007484"/>
    </source>
</evidence>
<dbReference type="FunFam" id="2.10.109.10:FF:000001">
    <property type="entry name" value="LexA repressor"/>
    <property type="match status" value="1"/>
</dbReference>
<feature type="active site" description="For autocatalytic cleavage activity" evidence="13">
    <location>
        <position position="157"/>
    </location>
</feature>
<feature type="domain" description="Peptidase S24/S26A/S26B/S26C" evidence="15">
    <location>
        <begin position="79"/>
        <end position="194"/>
    </location>
</feature>
<dbReference type="HAMAP" id="MF_00015">
    <property type="entry name" value="LexA"/>
    <property type="match status" value="1"/>
</dbReference>
<gene>
    <name evidence="13 17" type="primary">lexA</name>
    <name evidence="17" type="ORF">HFQ13_13755</name>
</gene>
<dbReference type="InterPro" id="IPR039418">
    <property type="entry name" value="LexA-like"/>
</dbReference>
<evidence type="ECO:0000256" key="8">
    <source>
        <dbReference type="ARBA" id="ARBA00023015"/>
    </source>
</evidence>
<evidence type="ECO:0000256" key="6">
    <source>
        <dbReference type="ARBA" id="ARBA00022801"/>
    </source>
</evidence>
<evidence type="ECO:0000259" key="16">
    <source>
        <dbReference type="Pfam" id="PF01726"/>
    </source>
</evidence>
<evidence type="ECO:0000256" key="12">
    <source>
        <dbReference type="ARBA" id="ARBA00023236"/>
    </source>
</evidence>
<accession>A0AAE2YS95</accession>
<name>A0AAE2YS95_9PROT</name>
<dbReference type="InterPro" id="IPR036390">
    <property type="entry name" value="WH_DNA-bd_sf"/>
</dbReference>
<dbReference type="Gene3D" id="1.10.10.10">
    <property type="entry name" value="Winged helix-like DNA-binding domain superfamily/Winged helix DNA-binding domain"/>
    <property type="match status" value="1"/>
</dbReference>
<dbReference type="AlphaFoldDB" id="A0AAE2YS95"/>
<dbReference type="PRINTS" id="PR00726">
    <property type="entry name" value="LEXASERPTASE"/>
</dbReference>
<evidence type="ECO:0000256" key="2">
    <source>
        <dbReference type="ARBA" id="ARBA00011738"/>
    </source>
</evidence>
<dbReference type="Gene3D" id="2.10.109.10">
    <property type="entry name" value="Umud Fragment, subunit A"/>
    <property type="match status" value="1"/>
</dbReference>
<dbReference type="PANTHER" id="PTHR33516">
    <property type="entry name" value="LEXA REPRESSOR"/>
    <property type="match status" value="1"/>
</dbReference>
<keyword evidence="10 13" id="KW-0804">Transcription</keyword>
<dbReference type="InterPro" id="IPR006197">
    <property type="entry name" value="Peptidase_S24_LexA"/>
</dbReference>
<comment type="caution">
    <text evidence="17">The sequence shown here is derived from an EMBL/GenBank/DDBJ whole genome shotgun (WGS) entry which is preliminary data.</text>
</comment>
<dbReference type="NCBIfam" id="TIGR00498">
    <property type="entry name" value="lexA"/>
    <property type="match status" value="1"/>
</dbReference>
<keyword evidence="6 13" id="KW-0378">Hydrolase</keyword>
<dbReference type="InterPro" id="IPR015927">
    <property type="entry name" value="Peptidase_S24_S26A/B/C"/>
</dbReference>
<dbReference type="GO" id="GO:0006281">
    <property type="term" value="P:DNA repair"/>
    <property type="evidence" value="ECO:0007669"/>
    <property type="project" value="UniProtKB-UniRule"/>
</dbReference>
<dbReference type="SUPFAM" id="SSF51306">
    <property type="entry name" value="LexA/Signal peptidase"/>
    <property type="match status" value="1"/>
</dbReference>
<feature type="site" description="Cleavage; by autolysis" evidence="13">
    <location>
        <begin position="86"/>
        <end position="87"/>
    </location>
</feature>
<evidence type="ECO:0000256" key="7">
    <source>
        <dbReference type="ARBA" id="ARBA00022813"/>
    </source>
</evidence>
<keyword evidence="12 13" id="KW-0742">SOS response</keyword>
<dbReference type="Pfam" id="PF00717">
    <property type="entry name" value="Peptidase_S24"/>
    <property type="match status" value="1"/>
</dbReference>
<dbReference type="InterPro" id="IPR036388">
    <property type="entry name" value="WH-like_DNA-bd_sf"/>
</dbReference>
<comment type="similarity">
    <text evidence="1 13 14">Belongs to the peptidase S24 family.</text>
</comment>
<comment type="subunit">
    <text evidence="2 13">Homodimer.</text>
</comment>
<dbReference type="GO" id="GO:0003677">
    <property type="term" value="F:DNA binding"/>
    <property type="evidence" value="ECO:0007669"/>
    <property type="project" value="UniProtKB-UniRule"/>
</dbReference>
<dbReference type="CDD" id="cd06529">
    <property type="entry name" value="S24_LexA-like"/>
    <property type="match status" value="1"/>
</dbReference>
<dbReference type="InterPro" id="IPR006199">
    <property type="entry name" value="LexA_DNA-bd_dom"/>
</dbReference>
<reference evidence="17" key="1">
    <citation type="journal article" date="2021" name="ISME J.">
        <title>Genomic evolution of the class Acidithiobacillia: deep-branching Proteobacteria living in extreme acidic conditions.</title>
        <authorList>
            <person name="Moya-Beltran A."/>
            <person name="Beard S."/>
            <person name="Rojas-Villalobos C."/>
            <person name="Issotta F."/>
            <person name="Gallardo Y."/>
            <person name="Ulloa R."/>
            <person name="Giaveno A."/>
            <person name="Degli Esposti M."/>
            <person name="Johnson D.B."/>
            <person name="Quatrini R."/>
        </authorList>
    </citation>
    <scope>NUCLEOTIDE SEQUENCE</scope>
    <source>
        <strain evidence="17">VAN18-1</strain>
    </source>
</reference>
<evidence type="ECO:0000256" key="3">
    <source>
        <dbReference type="ARBA" id="ARBA00022491"/>
    </source>
</evidence>
<comment type="function">
    <text evidence="13">Represses a number of genes involved in the response to DNA damage (SOS response), including recA and lexA. In the presence of single-stranded DNA, RecA interacts with LexA causing an autocatalytic cleavage which disrupts the DNA-binding part of LexA, leading to derepression of the SOS regulon and eventually DNA repair.</text>
</comment>
<keyword evidence="7 13" id="KW-0068">Autocatalytic cleavage</keyword>
<keyword evidence="18" id="KW-1185">Reference proteome</keyword>
<proteinExistence type="inferred from homology"/>
<dbReference type="GO" id="GO:0045892">
    <property type="term" value="P:negative regulation of DNA-templated transcription"/>
    <property type="evidence" value="ECO:0007669"/>
    <property type="project" value="UniProtKB-UniRule"/>
</dbReference>
<protein>
    <recommendedName>
        <fullName evidence="13">LexA repressor</fullName>
        <ecNumber evidence="13">3.4.21.88</ecNumber>
    </recommendedName>
</protein>
<evidence type="ECO:0000259" key="15">
    <source>
        <dbReference type="Pfam" id="PF00717"/>
    </source>
</evidence>
<keyword evidence="8 13" id="KW-0805">Transcription regulation</keyword>
<dbReference type="FunFam" id="1.10.10.10:FF:000009">
    <property type="entry name" value="LexA repressor"/>
    <property type="match status" value="1"/>
</dbReference>
<evidence type="ECO:0000313" key="18">
    <source>
        <dbReference type="Proteomes" id="UP001197378"/>
    </source>
</evidence>
<evidence type="ECO:0000313" key="17">
    <source>
        <dbReference type="EMBL" id="MBU2789252.1"/>
    </source>
</evidence>
<dbReference type="RefSeq" id="WP_215873266.1">
    <property type="nucleotide sequence ID" value="NZ_JAAXYO010000192.1"/>
</dbReference>
<evidence type="ECO:0000256" key="13">
    <source>
        <dbReference type="HAMAP-Rule" id="MF_00015"/>
    </source>
</evidence>
<keyword evidence="11 13" id="KW-0234">DNA repair</keyword>
<keyword evidence="9 13" id="KW-0238">DNA-binding</keyword>
<dbReference type="InterPro" id="IPR006200">
    <property type="entry name" value="LexA"/>
</dbReference>